<dbReference type="Pfam" id="PF16355">
    <property type="entry name" value="DUF4982"/>
    <property type="match status" value="1"/>
</dbReference>
<evidence type="ECO:0000259" key="7">
    <source>
        <dbReference type="Pfam" id="PF16355"/>
    </source>
</evidence>
<reference evidence="9 10" key="1">
    <citation type="submission" date="2019-02" db="EMBL/GenBank/DDBJ databases">
        <title>Draft Genome Sequences of Six Type Strains of the Genus Massilia.</title>
        <authorList>
            <person name="Miess H."/>
            <person name="Frediansyhah A."/>
            <person name="Gross H."/>
        </authorList>
    </citation>
    <scope>NUCLEOTIDE SEQUENCE [LARGE SCALE GENOMIC DNA]</scope>
    <source>
        <strain evidence="9 10">DSM 17473</strain>
    </source>
</reference>
<dbReference type="InterPro" id="IPR032311">
    <property type="entry name" value="DUF4982"/>
</dbReference>
<evidence type="ECO:0000256" key="1">
    <source>
        <dbReference type="ARBA" id="ARBA00007401"/>
    </source>
</evidence>
<dbReference type="PRINTS" id="PR00132">
    <property type="entry name" value="GLHYDRLASE2"/>
</dbReference>
<dbReference type="Gene3D" id="2.60.120.260">
    <property type="entry name" value="Galactose-binding domain-like"/>
    <property type="match status" value="1"/>
</dbReference>
<dbReference type="InterPro" id="IPR006103">
    <property type="entry name" value="Glyco_hydro_2_cat"/>
</dbReference>
<dbReference type="KEGG" id="plue:EWM63_30385"/>
<dbReference type="InterPro" id="IPR040605">
    <property type="entry name" value="Glyco_hydro2_dom5"/>
</dbReference>
<dbReference type="EMBL" id="CP035913">
    <property type="protein sequence ID" value="QBE66747.1"/>
    <property type="molecule type" value="Genomic_DNA"/>
</dbReference>
<dbReference type="Gene3D" id="2.60.40.10">
    <property type="entry name" value="Immunoglobulins"/>
    <property type="match status" value="3"/>
</dbReference>
<dbReference type="Pfam" id="PF02836">
    <property type="entry name" value="Glyco_hydro_2_C"/>
    <property type="match status" value="1"/>
</dbReference>
<feature type="domain" description="Glycoside hydrolase family 2 catalytic" evidence="5">
    <location>
        <begin position="349"/>
        <end position="501"/>
    </location>
</feature>
<dbReference type="GO" id="GO:0004553">
    <property type="term" value="F:hydrolase activity, hydrolyzing O-glycosyl compounds"/>
    <property type="evidence" value="ECO:0007669"/>
    <property type="project" value="InterPro"/>
</dbReference>
<dbReference type="GO" id="GO:0005975">
    <property type="term" value="P:carbohydrate metabolic process"/>
    <property type="evidence" value="ECO:0007669"/>
    <property type="project" value="InterPro"/>
</dbReference>
<dbReference type="InterPro" id="IPR013783">
    <property type="entry name" value="Ig-like_fold"/>
</dbReference>
<dbReference type="InterPro" id="IPR051913">
    <property type="entry name" value="GH2_Domain-Containing"/>
</dbReference>
<dbReference type="Pfam" id="PF02837">
    <property type="entry name" value="Glyco_hydro_2_N"/>
    <property type="match status" value="1"/>
</dbReference>
<proteinExistence type="inferred from homology"/>
<evidence type="ECO:0000256" key="2">
    <source>
        <dbReference type="ARBA" id="ARBA00022801"/>
    </source>
</evidence>
<sequence>MRGGKCDAMPTRYSLFAKWNTCACCPAVTIKIFFIISETIRMPLLPTARHLPLSIAISLALLSCHATAEQRSLSQGWLFQKGAAPGAEQAAFDDAGWRKVAVPHDFSIMDKPDGTPPFDAKAVGGQDSGYLPGGQGWYRRHIALDAADAGRVLRLNFEAVYMDADIWFNGAHVGRHRYGYTAFTLDLTGKAKAGDNVITVRVNHVDPSSRWYAGSGLIRPATLDLLDPVHVAPDSVFASTRTASAEKGEVDVRATVVNGAAAPVKVELVSKLVAGDGGTVAQERRALAVPARGKADVAQRFMVANPKLWSPDTPDLYTLVQEVRVNGVLRDTRRTRFGIRTVTVDAERGLRINGRQYVLKGGNIHHDNYMLGAAGAPDADRRKVALMKDAGYNAVRSAHNPASQATLEAADELGMLVIDEAFDMWRKSKRDADYARFFEENWRRDIDSMVTAGRNHPSVIFWSVGNEIPEQASPEGVKTTRELAARIRQLDSTRPVTQGVNVDSPDNAPIFAGMDVAGYNYRVHLFGSDHATHPARVMYTSESTSKDAFRYWDPVGTMPWVIGDFVWTSVDYIGETGIGWMGYSKDWKELGKYPWHLAYCGEIDATGRKRPAAYYRQVIWKSGIDPVAAFVEQPAGTEDLPDREYFKDKPELDWSLHDLHQSWTWKGQEGKPLKVVVYSEHPEVELFLNGRSLGRKAVGRQTEYKADYRVQYAPGRLVAVGYRDGKAAGQWELRTAGAPAAVKLSADRRQVRANGEDLVYVTAELVDADGVPVYARDGDRKFQVTVNGAGALAGAGNGNPMDASSLQSGERSTFHGRLVAVVRAGVTAGPIDVAFAGEGLPVQRLRIDAASRSKD</sequence>
<dbReference type="SUPFAM" id="SSF51445">
    <property type="entry name" value="(Trans)glycosidases"/>
    <property type="match status" value="1"/>
</dbReference>
<comment type="similarity">
    <text evidence="1">Belongs to the glycosyl hydrolase 2 family.</text>
</comment>
<keyword evidence="2" id="KW-0378">Hydrolase</keyword>
<gene>
    <name evidence="9" type="ORF">EWM63_30385</name>
</gene>
<feature type="domain" description="DUF4982" evidence="7">
    <location>
        <begin position="670"/>
        <end position="727"/>
    </location>
</feature>
<dbReference type="SUPFAM" id="SSF49303">
    <property type="entry name" value="beta-Galactosidase/glucuronidase domain"/>
    <property type="match status" value="1"/>
</dbReference>
<dbReference type="OrthoDB" id="53299at2"/>
<evidence type="ECO:0000313" key="10">
    <source>
        <dbReference type="Proteomes" id="UP000290637"/>
    </source>
</evidence>
<feature type="domain" description="Glycoside hydrolase family 2" evidence="8">
    <location>
        <begin position="743"/>
        <end position="844"/>
    </location>
</feature>
<keyword evidence="10" id="KW-1185">Reference proteome</keyword>
<feature type="domain" description="Glycoside hydrolase family 2 immunoglobulin-like beta-sandwich" evidence="4">
    <location>
        <begin position="235"/>
        <end position="340"/>
    </location>
</feature>
<protein>
    <submittedName>
        <fullName evidence="9">DUF4982 domain-containing protein</fullName>
    </submittedName>
</protein>
<dbReference type="InterPro" id="IPR006102">
    <property type="entry name" value="Ig-like_GH2"/>
</dbReference>
<dbReference type="Proteomes" id="UP000290637">
    <property type="component" value="Chromosome"/>
</dbReference>
<dbReference type="PANTHER" id="PTHR42732">
    <property type="entry name" value="BETA-GALACTOSIDASE"/>
    <property type="match status" value="1"/>
</dbReference>
<evidence type="ECO:0000259" key="8">
    <source>
        <dbReference type="Pfam" id="PF18565"/>
    </source>
</evidence>
<dbReference type="Gene3D" id="3.20.20.80">
    <property type="entry name" value="Glycosidases"/>
    <property type="match status" value="1"/>
</dbReference>
<accession>A0A4P6L5G3</accession>
<name>A0A4P6L5G3_9BURK</name>
<dbReference type="PANTHER" id="PTHR42732:SF1">
    <property type="entry name" value="BETA-MANNOSIDASE"/>
    <property type="match status" value="1"/>
</dbReference>
<evidence type="ECO:0000256" key="3">
    <source>
        <dbReference type="ARBA" id="ARBA00023295"/>
    </source>
</evidence>
<evidence type="ECO:0000313" key="9">
    <source>
        <dbReference type="EMBL" id="QBE66747.1"/>
    </source>
</evidence>
<evidence type="ECO:0000259" key="4">
    <source>
        <dbReference type="Pfam" id="PF00703"/>
    </source>
</evidence>
<dbReference type="InterPro" id="IPR036156">
    <property type="entry name" value="Beta-gal/glucu_dom_sf"/>
</dbReference>
<keyword evidence="3" id="KW-0326">Glycosidase</keyword>
<dbReference type="Pfam" id="PF00703">
    <property type="entry name" value="Glyco_hydro_2"/>
    <property type="match status" value="1"/>
</dbReference>
<dbReference type="Pfam" id="PF18565">
    <property type="entry name" value="Glyco_hydro2_C5"/>
    <property type="match status" value="1"/>
</dbReference>
<feature type="domain" description="Glycosyl hydrolases family 2 sugar binding" evidence="6">
    <location>
        <begin position="133"/>
        <end position="208"/>
    </location>
</feature>
<dbReference type="InterPro" id="IPR008979">
    <property type="entry name" value="Galactose-bd-like_sf"/>
</dbReference>
<evidence type="ECO:0000259" key="5">
    <source>
        <dbReference type="Pfam" id="PF02836"/>
    </source>
</evidence>
<evidence type="ECO:0000259" key="6">
    <source>
        <dbReference type="Pfam" id="PF02837"/>
    </source>
</evidence>
<organism evidence="9 10">
    <name type="scientific">Pseudoduganella lutea</name>
    <dbReference type="NCBI Taxonomy" id="321985"/>
    <lineage>
        <taxon>Bacteria</taxon>
        <taxon>Pseudomonadati</taxon>
        <taxon>Pseudomonadota</taxon>
        <taxon>Betaproteobacteria</taxon>
        <taxon>Burkholderiales</taxon>
        <taxon>Oxalobacteraceae</taxon>
        <taxon>Telluria group</taxon>
        <taxon>Pseudoduganella</taxon>
    </lineage>
</organism>
<dbReference type="SUPFAM" id="SSF49785">
    <property type="entry name" value="Galactose-binding domain-like"/>
    <property type="match status" value="1"/>
</dbReference>
<dbReference type="InterPro" id="IPR006101">
    <property type="entry name" value="Glyco_hydro_2"/>
</dbReference>
<dbReference type="AlphaFoldDB" id="A0A4P6L5G3"/>
<dbReference type="InterPro" id="IPR017853">
    <property type="entry name" value="GH"/>
</dbReference>
<dbReference type="InterPro" id="IPR006104">
    <property type="entry name" value="Glyco_hydro_2_N"/>
</dbReference>